<dbReference type="InterPro" id="IPR042070">
    <property type="entry name" value="PucR_C-HTH_sf"/>
</dbReference>
<evidence type="ECO:0000259" key="2">
    <source>
        <dbReference type="Pfam" id="PF13556"/>
    </source>
</evidence>
<dbReference type="Pfam" id="PF07905">
    <property type="entry name" value="PucR"/>
    <property type="match status" value="1"/>
</dbReference>
<evidence type="ECO:0000313" key="4">
    <source>
        <dbReference type="Proteomes" id="UP001323798"/>
    </source>
</evidence>
<evidence type="ECO:0000259" key="1">
    <source>
        <dbReference type="Pfam" id="PF07905"/>
    </source>
</evidence>
<dbReference type="InterPro" id="IPR025736">
    <property type="entry name" value="PucR_C-HTH_dom"/>
</dbReference>
<feature type="domain" description="PucR C-terminal helix-turn-helix" evidence="2">
    <location>
        <begin position="451"/>
        <end position="508"/>
    </location>
</feature>
<dbReference type="PANTHER" id="PTHR33744:SF1">
    <property type="entry name" value="DNA-BINDING TRANSCRIPTIONAL ACTIVATOR ADER"/>
    <property type="match status" value="1"/>
</dbReference>
<dbReference type="PANTHER" id="PTHR33744">
    <property type="entry name" value="CARBOHYDRATE DIACID REGULATOR"/>
    <property type="match status" value="1"/>
</dbReference>
<dbReference type="Gene3D" id="1.10.10.2840">
    <property type="entry name" value="PucR C-terminal helix-turn-helix domain"/>
    <property type="match status" value="1"/>
</dbReference>
<organism evidence="3 4">
    <name type="scientific">Microbacterium rhizosphaerae</name>
    <dbReference type="NCBI Taxonomy" id="1678237"/>
    <lineage>
        <taxon>Bacteria</taxon>
        <taxon>Bacillati</taxon>
        <taxon>Actinomycetota</taxon>
        <taxon>Actinomycetes</taxon>
        <taxon>Micrococcales</taxon>
        <taxon>Microbacteriaceae</taxon>
        <taxon>Microbacterium</taxon>
    </lineage>
</organism>
<protein>
    <submittedName>
        <fullName evidence="3">PucR family transcriptional regulator</fullName>
    </submittedName>
</protein>
<dbReference type="InterPro" id="IPR051448">
    <property type="entry name" value="CdaR-like_regulators"/>
</dbReference>
<name>A0ABZ0SIZ5_9MICO</name>
<evidence type="ECO:0000313" key="3">
    <source>
        <dbReference type="EMBL" id="WPR89033.1"/>
    </source>
</evidence>
<feature type="domain" description="Purine catabolism PurC-like" evidence="1">
    <location>
        <begin position="33"/>
        <end position="131"/>
    </location>
</feature>
<accession>A0ABZ0SIZ5</accession>
<dbReference type="InterPro" id="IPR012914">
    <property type="entry name" value="PucR_dom"/>
</dbReference>
<proteinExistence type="predicted"/>
<dbReference type="EMBL" id="CP139368">
    <property type="protein sequence ID" value="WPR89033.1"/>
    <property type="molecule type" value="Genomic_DNA"/>
</dbReference>
<sequence length="511" mass="53377">MAVDPAPVPTLESLLARRELHLRPIGGISPDVASRPVRWVHNSDLVDPTPFLADDLVLLTTGTQFAGEADDSVAYADYVRRVVSRGIIALGFGTEVVREGVPAGLVAACGELGMPLFEVPYRTPFIAVARANAEAVAAQAYARRSWALDAQRAIALAALRPDGLGATLAELAKQLHTWVGLFDASGQLTREHPAHGLDAASLAIATDEASALLRRGSRAGAALHDSLEAGRTPLTLQTLGRTGHLRGVIAIAVGELDPEGRGVVTAVVAMAGLALEQSRGLARAMAALRSALVESLLTDEPALARRIARDLVGGLPAAPIAVAVADVSRSDTLDEWLDLQSAEHRSGLAFGWHEHELVLVTSATDTRLVAALADRFSARVGVSSAVGYAGFSGAHSEARTALHRGGDGVSTFAQVQAAGMLAALDNDDARALAAGMLEPLVRSDAEDGTALVDTVRAWLENDTRIEAAASALGVHRHTVRARIALAQRLLGLDLSSFAARAELWTAVQVAG</sequence>
<reference evidence="3 4" key="1">
    <citation type="submission" date="2023-11" db="EMBL/GenBank/DDBJ databases">
        <title>Genome sequence of Microbacterium rhizosphaerae KACC 19337.</title>
        <authorList>
            <person name="Choi H."/>
            <person name="Kim S."/>
            <person name="Kim Y."/>
            <person name="Kwon S.-W."/>
            <person name="Heo J."/>
        </authorList>
    </citation>
    <scope>NUCLEOTIDE SEQUENCE [LARGE SCALE GENOMIC DNA]</scope>
    <source>
        <strain evidence="3 4">KACC 19337</strain>
    </source>
</reference>
<dbReference type="RefSeq" id="WP_320941750.1">
    <property type="nucleotide sequence ID" value="NZ_BAABEU010000001.1"/>
</dbReference>
<gene>
    <name evidence="3" type="ORF">SM116_14895</name>
</gene>
<dbReference type="Pfam" id="PF13556">
    <property type="entry name" value="HTH_30"/>
    <property type="match status" value="1"/>
</dbReference>
<dbReference type="Proteomes" id="UP001323798">
    <property type="component" value="Chromosome"/>
</dbReference>
<keyword evidence="4" id="KW-1185">Reference proteome</keyword>